<sequence>MKRKTAVAIGFALIVSIILSFTIGMTFGKGQNTGVPNEKHRYEFISANENNLIIFDKKTGEYWNKFIPSNEGPMDWEKGDSPI</sequence>
<proteinExistence type="predicted"/>
<gene>
    <name evidence="1" type="ORF">GPDM_01185</name>
</gene>
<evidence type="ECO:0000313" key="1">
    <source>
        <dbReference type="EMBL" id="EGA91436.1"/>
    </source>
</evidence>
<dbReference type="AlphaFoldDB" id="E7RC35"/>
<dbReference type="Proteomes" id="UP000003052">
    <property type="component" value="Unassembled WGS sequence"/>
</dbReference>
<protein>
    <submittedName>
        <fullName evidence="1">Uncharacterized protein</fullName>
    </submittedName>
</protein>
<dbReference type="OrthoDB" id="2628290at2"/>
<dbReference type="eggNOG" id="ENOG50338B7">
    <property type="taxonomic scope" value="Bacteria"/>
</dbReference>
<evidence type="ECO:0000313" key="2">
    <source>
        <dbReference type="Proteomes" id="UP000003052"/>
    </source>
</evidence>
<name>E7RC35_9BACL</name>
<comment type="caution">
    <text evidence="1">The sequence shown here is derived from an EMBL/GenBank/DDBJ whole genome shotgun (WGS) entry which is preliminary data.</text>
</comment>
<accession>E7RC35</accession>
<reference evidence="1 2" key="1">
    <citation type="journal article" date="2011" name="J. Bacteriol.">
        <title>The Draft Genome of Planococcus donghaensis MPA1U2 Reveals Nonsporulation Pathways Controlled by a Conserved Spo0A Regulon.</title>
        <authorList>
            <person name="Pearson M.D."/>
            <person name="Noller H.F."/>
        </authorList>
    </citation>
    <scope>NUCLEOTIDE SEQUENCE [LARGE SCALE GENOMIC DNA]</scope>
    <source>
        <strain evidence="1 2">MPA1U2</strain>
    </source>
</reference>
<dbReference type="RefSeq" id="WP_008428088.1">
    <property type="nucleotide sequence ID" value="NZ_AEPB01000001.1"/>
</dbReference>
<dbReference type="EMBL" id="AEPB01000001">
    <property type="protein sequence ID" value="EGA91436.1"/>
    <property type="molecule type" value="Genomic_DNA"/>
</dbReference>
<organism evidence="1 2">
    <name type="scientific">Planococcus donghaensis MPA1U2</name>
    <dbReference type="NCBI Taxonomy" id="933115"/>
    <lineage>
        <taxon>Bacteria</taxon>
        <taxon>Bacillati</taxon>
        <taxon>Bacillota</taxon>
        <taxon>Bacilli</taxon>
        <taxon>Bacillales</taxon>
        <taxon>Caryophanaceae</taxon>
        <taxon>Planococcus</taxon>
    </lineage>
</organism>